<keyword evidence="3" id="KW-0804">Transcription</keyword>
<feature type="domain" description="HTH arsR-type" evidence="4">
    <location>
        <begin position="2"/>
        <end position="96"/>
    </location>
</feature>
<organism evidence="5 6">
    <name type="scientific">Gulosibacter bifidus</name>
    <dbReference type="NCBI Taxonomy" id="272239"/>
    <lineage>
        <taxon>Bacteria</taxon>
        <taxon>Bacillati</taxon>
        <taxon>Actinomycetota</taxon>
        <taxon>Actinomycetes</taxon>
        <taxon>Micrococcales</taxon>
        <taxon>Microbacteriaceae</taxon>
        <taxon>Gulosibacter</taxon>
    </lineage>
</organism>
<evidence type="ECO:0000256" key="2">
    <source>
        <dbReference type="ARBA" id="ARBA00023125"/>
    </source>
</evidence>
<name>A0ABW5RMZ9_9MICO</name>
<evidence type="ECO:0000313" key="6">
    <source>
        <dbReference type="Proteomes" id="UP001597453"/>
    </source>
</evidence>
<comment type="caution">
    <text evidence="5">The sequence shown here is derived from an EMBL/GenBank/DDBJ whole genome shotgun (WGS) entry which is preliminary data.</text>
</comment>
<dbReference type="NCBIfam" id="NF033788">
    <property type="entry name" value="HTH_metalloreg"/>
    <property type="match status" value="1"/>
</dbReference>
<dbReference type="InterPro" id="IPR001845">
    <property type="entry name" value="HTH_ArsR_DNA-bd_dom"/>
</dbReference>
<proteinExistence type="predicted"/>
<evidence type="ECO:0000259" key="4">
    <source>
        <dbReference type="PROSITE" id="PS50987"/>
    </source>
</evidence>
<dbReference type="PANTHER" id="PTHR43132">
    <property type="entry name" value="ARSENICAL RESISTANCE OPERON REPRESSOR ARSR-RELATED"/>
    <property type="match status" value="1"/>
</dbReference>
<dbReference type="PROSITE" id="PS50987">
    <property type="entry name" value="HTH_ARSR_2"/>
    <property type="match status" value="1"/>
</dbReference>
<dbReference type="InterPro" id="IPR036388">
    <property type="entry name" value="WH-like_DNA-bd_sf"/>
</dbReference>
<gene>
    <name evidence="5" type="ORF">ACFSUQ_08720</name>
</gene>
<dbReference type="InterPro" id="IPR051011">
    <property type="entry name" value="Metal_resp_trans_reg"/>
</dbReference>
<dbReference type="SUPFAM" id="SSF46785">
    <property type="entry name" value="Winged helix' DNA-binding domain"/>
    <property type="match status" value="1"/>
</dbReference>
<dbReference type="Pfam" id="PF01022">
    <property type="entry name" value="HTH_5"/>
    <property type="match status" value="1"/>
</dbReference>
<protein>
    <submittedName>
        <fullName evidence="5">ArsR/SmtB family transcription factor</fullName>
    </submittedName>
</protein>
<dbReference type="Proteomes" id="UP001597453">
    <property type="component" value="Unassembled WGS sequence"/>
</dbReference>
<evidence type="ECO:0000256" key="1">
    <source>
        <dbReference type="ARBA" id="ARBA00023015"/>
    </source>
</evidence>
<dbReference type="Gene3D" id="1.10.10.10">
    <property type="entry name" value="Winged helix-like DNA-binding domain superfamily/Winged helix DNA-binding domain"/>
    <property type="match status" value="1"/>
</dbReference>
<keyword evidence="2" id="KW-0238">DNA-binding</keyword>
<dbReference type="InterPro" id="IPR011991">
    <property type="entry name" value="ArsR-like_HTH"/>
</dbReference>
<keyword evidence="6" id="KW-1185">Reference proteome</keyword>
<dbReference type="InterPro" id="IPR036390">
    <property type="entry name" value="WH_DNA-bd_sf"/>
</dbReference>
<dbReference type="RefSeq" id="WP_174519840.1">
    <property type="nucleotide sequence ID" value="NZ_JBHUNF010000006.1"/>
</dbReference>
<sequence>MDAQEAREHTAALFRALGSPKRLEMLERISTDPCSVSELAKFCGISQPLASQHLRALREVGAVRPDRQGRAVLYRIVDEHVAHILGDAVAHAQEEHHHD</sequence>
<evidence type="ECO:0000256" key="3">
    <source>
        <dbReference type="ARBA" id="ARBA00023163"/>
    </source>
</evidence>
<keyword evidence="1" id="KW-0805">Transcription regulation</keyword>
<dbReference type="SMART" id="SM00418">
    <property type="entry name" value="HTH_ARSR"/>
    <property type="match status" value="1"/>
</dbReference>
<accession>A0ABW5RMZ9</accession>
<dbReference type="CDD" id="cd00090">
    <property type="entry name" value="HTH_ARSR"/>
    <property type="match status" value="1"/>
</dbReference>
<dbReference type="PANTHER" id="PTHR43132:SF2">
    <property type="entry name" value="ARSENICAL RESISTANCE OPERON REPRESSOR ARSR-RELATED"/>
    <property type="match status" value="1"/>
</dbReference>
<dbReference type="EMBL" id="JBHUNF010000006">
    <property type="protein sequence ID" value="MFD2675372.1"/>
    <property type="molecule type" value="Genomic_DNA"/>
</dbReference>
<dbReference type="PRINTS" id="PR00778">
    <property type="entry name" value="HTHARSR"/>
</dbReference>
<reference evidence="6" key="1">
    <citation type="journal article" date="2019" name="Int. J. Syst. Evol. Microbiol.">
        <title>The Global Catalogue of Microorganisms (GCM) 10K type strain sequencing project: providing services to taxonomists for standard genome sequencing and annotation.</title>
        <authorList>
            <consortium name="The Broad Institute Genomics Platform"/>
            <consortium name="The Broad Institute Genome Sequencing Center for Infectious Disease"/>
            <person name="Wu L."/>
            <person name="Ma J."/>
        </authorList>
    </citation>
    <scope>NUCLEOTIDE SEQUENCE [LARGE SCALE GENOMIC DNA]</scope>
    <source>
        <strain evidence="6">TISTR 1511</strain>
    </source>
</reference>
<evidence type="ECO:0000313" key="5">
    <source>
        <dbReference type="EMBL" id="MFD2675372.1"/>
    </source>
</evidence>